<evidence type="ECO:0000313" key="3">
    <source>
        <dbReference type="EMBL" id="QJH96245.1"/>
    </source>
</evidence>
<name>A0A6H1ZLD5_9ZZZZ</name>
<gene>
    <name evidence="2" type="ORF">TM448A00917_0008</name>
    <name evidence="3" type="ORF">TM448B00673_0016</name>
</gene>
<keyword evidence="1" id="KW-1133">Transmembrane helix</keyword>
<dbReference type="EMBL" id="MT144080">
    <property type="protein sequence ID" value="QJA48338.1"/>
    <property type="molecule type" value="Genomic_DNA"/>
</dbReference>
<organism evidence="2">
    <name type="scientific">viral metagenome</name>
    <dbReference type="NCBI Taxonomy" id="1070528"/>
    <lineage>
        <taxon>unclassified sequences</taxon>
        <taxon>metagenomes</taxon>
        <taxon>organismal metagenomes</taxon>
    </lineage>
</organism>
<proteinExistence type="predicted"/>
<keyword evidence="1" id="KW-0812">Transmembrane</keyword>
<feature type="transmembrane region" description="Helical" evidence="1">
    <location>
        <begin position="124"/>
        <end position="143"/>
    </location>
</feature>
<dbReference type="AlphaFoldDB" id="A0A6H1ZLD5"/>
<evidence type="ECO:0000256" key="1">
    <source>
        <dbReference type="SAM" id="Phobius"/>
    </source>
</evidence>
<dbReference type="EMBL" id="MT144644">
    <property type="protein sequence ID" value="QJH96245.1"/>
    <property type="molecule type" value="Genomic_DNA"/>
</dbReference>
<accession>A0A6H1ZLD5</accession>
<sequence length="146" mass="17177">MIVTLGFILFILIYQFAVGAREGYTWANHKQRINNPIISPRMDMGKGVLDYHAWRWIENLSIMGMVITGYFINGFWNLLFLFIGANWFGCYAIYERVLNYICLDELFPDKEDYHVLNIVIPHSIWQDIAMMIIGLLMTIIFFIKVI</sequence>
<protein>
    <submittedName>
        <fullName evidence="2">Uncharacterized protein</fullName>
    </submittedName>
</protein>
<keyword evidence="1" id="KW-0472">Membrane</keyword>
<reference evidence="2" key="1">
    <citation type="submission" date="2020-03" db="EMBL/GenBank/DDBJ databases">
        <title>The deep terrestrial virosphere.</title>
        <authorList>
            <person name="Holmfeldt K."/>
            <person name="Nilsson E."/>
            <person name="Simone D."/>
            <person name="Lopez-Fernandez M."/>
            <person name="Wu X."/>
            <person name="de Brujin I."/>
            <person name="Lundin D."/>
            <person name="Andersson A."/>
            <person name="Bertilsson S."/>
            <person name="Dopson M."/>
        </authorList>
    </citation>
    <scope>NUCLEOTIDE SEQUENCE</scope>
    <source>
        <strain evidence="2">TM448A00917</strain>
        <strain evidence="3">TM448B00673</strain>
    </source>
</reference>
<evidence type="ECO:0000313" key="2">
    <source>
        <dbReference type="EMBL" id="QJA48338.1"/>
    </source>
</evidence>